<dbReference type="InterPro" id="IPR004626">
    <property type="entry name" value="RarD"/>
</dbReference>
<proteinExistence type="inferred from homology"/>
<evidence type="ECO:0000256" key="6">
    <source>
        <dbReference type="ARBA" id="ARBA00022989"/>
    </source>
</evidence>
<evidence type="ECO:0000256" key="1">
    <source>
        <dbReference type="ARBA" id="ARBA00004651"/>
    </source>
</evidence>
<evidence type="ECO:0000256" key="4">
    <source>
        <dbReference type="ARBA" id="ARBA00022475"/>
    </source>
</evidence>
<dbReference type="AlphaFoldDB" id="A0A6J7AK54"/>
<keyword evidence="5 8" id="KW-0812">Transmembrane</keyword>
<feature type="transmembrane region" description="Helical" evidence="8">
    <location>
        <begin position="51"/>
        <end position="72"/>
    </location>
</feature>
<evidence type="ECO:0000256" key="3">
    <source>
        <dbReference type="ARBA" id="ARBA00022448"/>
    </source>
</evidence>
<protein>
    <submittedName>
        <fullName evidence="10">Unannotated protein</fullName>
    </submittedName>
</protein>
<dbReference type="GO" id="GO:0005886">
    <property type="term" value="C:plasma membrane"/>
    <property type="evidence" value="ECO:0007669"/>
    <property type="project" value="UniProtKB-SubCell"/>
</dbReference>
<dbReference type="InterPro" id="IPR000620">
    <property type="entry name" value="EamA_dom"/>
</dbReference>
<name>A0A6J7AK54_9ZZZZ</name>
<evidence type="ECO:0000313" key="10">
    <source>
        <dbReference type="EMBL" id="CAB4833406.1"/>
    </source>
</evidence>
<evidence type="ECO:0000256" key="5">
    <source>
        <dbReference type="ARBA" id="ARBA00022692"/>
    </source>
</evidence>
<gene>
    <name evidence="10" type="ORF">UFOPK3204_01244</name>
</gene>
<evidence type="ECO:0000256" key="8">
    <source>
        <dbReference type="SAM" id="Phobius"/>
    </source>
</evidence>
<keyword evidence="7 8" id="KW-0472">Membrane</keyword>
<feature type="transmembrane region" description="Helical" evidence="8">
    <location>
        <begin position="135"/>
        <end position="155"/>
    </location>
</feature>
<feature type="transmembrane region" description="Helical" evidence="8">
    <location>
        <begin position="247"/>
        <end position="267"/>
    </location>
</feature>
<feature type="transmembrane region" description="Helical" evidence="8">
    <location>
        <begin position="107"/>
        <end position="129"/>
    </location>
</feature>
<dbReference type="PANTHER" id="PTHR22911:SF137">
    <property type="entry name" value="SOLUTE CARRIER FAMILY 35 MEMBER G2-RELATED"/>
    <property type="match status" value="1"/>
</dbReference>
<keyword evidence="4" id="KW-1003">Cell membrane</keyword>
<dbReference type="SUPFAM" id="SSF103481">
    <property type="entry name" value="Multidrug resistance efflux transporter EmrE"/>
    <property type="match status" value="2"/>
</dbReference>
<keyword evidence="6 8" id="KW-1133">Transmembrane helix</keyword>
<dbReference type="PANTHER" id="PTHR22911">
    <property type="entry name" value="ACYL-MALONYL CONDENSING ENZYME-RELATED"/>
    <property type="match status" value="1"/>
</dbReference>
<evidence type="ECO:0000259" key="9">
    <source>
        <dbReference type="Pfam" id="PF00892"/>
    </source>
</evidence>
<feature type="transmembrane region" description="Helical" evidence="8">
    <location>
        <begin position="78"/>
        <end position="100"/>
    </location>
</feature>
<comment type="similarity">
    <text evidence="2">Belongs to the EamA transporter family.</text>
</comment>
<accession>A0A6J7AK54</accession>
<feature type="transmembrane region" description="Helical" evidence="8">
    <location>
        <begin position="162"/>
        <end position="185"/>
    </location>
</feature>
<keyword evidence="3" id="KW-0813">Transport</keyword>
<feature type="transmembrane region" description="Helical" evidence="8">
    <location>
        <begin position="191"/>
        <end position="211"/>
    </location>
</feature>
<dbReference type="NCBIfam" id="TIGR00688">
    <property type="entry name" value="rarD"/>
    <property type="match status" value="1"/>
</dbReference>
<dbReference type="Pfam" id="PF00892">
    <property type="entry name" value="EamA"/>
    <property type="match status" value="1"/>
</dbReference>
<evidence type="ECO:0000256" key="2">
    <source>
        <dbReference type="ARBA" id="ARBA00007362"/>
    </source>
</evidence>
<feature type="transmembrane region" description="Helical" evidence="8">
    <location>
        <begin position="223"/>
        <end position="241"/>
    </location>
</feature>
<dbReference type="InterPro" id="IPR037185">
    <property type="entry name" value="EmrE-like"/>
</dbReference>
<feature type="domain" description="EamA" evidence="9">
    <location>
        <begin position="7"/>
        <end position="123"/>
    </location>
</feature>
<comment type="subcellular location">
    <subcellularLocation>
        <location evidence="1">Cell membrane</location>
        <topology evidence="1">Multi-pass membrane protein</topology>
    </subcellularLocation>
</comment>
<dbReference type="EMBL" id="CAFABK010000062">
    <property type="protein sequence ID" value="CAB4833406.1"/>
    <property type="molecule type" value="Genomic_DNA"/>
</dbReference>
<evidence type="ECO:0000256" key="7">
    <source>
        <dbReference type="ARBA" id="ARBA00023136"/>
    </source>
</evidence>
<sequence>MFPLYFALLDSVSPFEIVAHRVIWSLVFLCAIITARRGWPKMRQTLSDRRSVGLLLIASLALSINWLVYIYVISIGELVQASLGYFINPLVSVALGVILLGERLRKVQWFAVGLAVIAVLVLAFSYGAIPWSSLILAFTFAFYGLIKKFVGFGAVESLTVETAVLSPVAIIFLVTLESSLAAAFIEGGIGISLMLLLLGPITAIPLLAFGAAAKRLPLSTMGLLQYITPIILFIFGLTIFHDSMSTSRWIGFIIVWVALIVFSVDAVRQAKKAGNDRRSVLAQSLEVTEPD</sequence>
<organism evidence="10">
    <name type="scientific">freshwater metagenome</name>
    <dbReference type="NCBI Taxonomy" id="449393"/>
    <lineage>
        <taxon>unclassified sequences</taxon>
        <taxon>metagenomes</taxon>
        <taxon>ecological metagenomes</taxon>
    </lineage>
</organism>
<feature type="transmembrane region" description="Helical" evidence="8">
    <location>
        <begin position="22"/>
        <end position="39"/>
    </location>
</feature>
<reference evidence="10" key="1">
    <citation type="submission" date="2020-05" db="EMBL/GenBank/DDBJ databases">
        <authorList>
            <person name="Chiriac C."/>
            <person name="Salcher M."/>
            <person name="Ghai R."/>
            <person name="Kavagutti S V."/>
        </authorList>
    </citation>
    <scope>NUCLEOTIDE SEQUENCE</scope>
</reference>